<feature type="compositionally biased region" description="Polar residues" evidence="4">
    <location>
        <begin position="520"/>
        <end position="530"/>
    </location>
</feature>
<feature type="region of interest" description="Disordered" evidence="4">
    <location>
        <begin position="1"/>
        <end position="30"/>
    </location>
</feature>
<dbReference type="Pfam" id="PF13242">
    <property type="entry name" value="Hydrolase_like"/>
    <property type="match status" value="1"/>
</dbReference>
<feature type="compositionally biased region" description="Basic and acidic residues" evidence="4">
    <location>
        <begin position="464"/>
        <end position="479"/>
    </location>
</feature>
<feature type="compositionally biased region" description="Polar residues" evidence="4">
    <location>
        <begin position="348"/>
        <end position="359"/>
    </location>
</feature>
<evidence type="ECO:0000256" key="4">
    <source>
        <dbReference type="SAM" id="MobiDB-lite"/>
    </source>
</evidence>
<feature type="compositionally biased region" description="Basic and acidic residues" evidence="4">
    <location>
        <begin position="504"/>
        <end position="519"/>
    </location>
</feature>
<feature type="compositionally biased region" description="Polar residues" evidence="4">
    <location>
        <begin position="566"/>
        <end position="575"/>
    </location>
</feature>
<feature type="compositionally biased region" description="Low complexity" evidence="4">
    <location>
        <begin position="752"/>
        <end position="772"/>
    </location>
</feature>
<dbReference type="AlphaFoldDB" id="A0A8H5N2E0"/>
<dbReference type="PANTHER" id="PTHR46470:SF2">
    <property type="entry name" value="GLYCERALDEHYDE 3-PHOSPHATE PHOSPHATASE"/>
    <property type="match status" value="1"/>
</dbReference>
<dbReference type="EMBL" id="JAAOAM010000092">
    <property type="protein sequence ID" value="KAF5549085.1"/>
    <property type="molecule type" value="Genomic_DNA"/>
</dbReference>
<dbReference type="GO" id="GO:0046872">
    <property type="term" value="F:metal ion binding"/>
    <property type="evidence" value="ECO:0007669"/>
    <property type="project" value="UniProtKB-KW"/>
</dbReference>
<feature type="compositionally biased region" description="Basic and acidic residues" evidence="4">
    <location>
        <begin position="594"/>
        <end position="610"/>
    </location>
</feature>
<evidence type="ECO:0000313" key="6">
    <source>
        <dbReference type="Proteomes" id="UP000522262"/>
    </source>
</evidence>
<evidence type="ECO:0000313" key="5">
    <source>
        <dbReference type="EMBL" id="KAF5549085.1"/>
    </source>
</evidence>
<keyword evidence="3" id="KW-0460">Magnesium</keyword>
<dbReference type="SUPFAM" id="SSF56784">
    <property type="entry name" value="HAD-like"/>
    <property type="match status" value="1"/>
</dbReference>
<evidence type="ECO:0000256" key="1">
    <source>
        <dbReference type="ARBA" id="ARBA00022723"/>
    </source>
</evidence>
<feature type="compositionally biased region" description="Low complexity" evidence="4">
    <location>
        <begin position="387"/>
        <end position="402"/>
    </location>
</feature>
<feature type="compositionally biased region" description="Pro residues" evidence="4">
    <location>
        <begin position="484"/>
        <end position="500"/>
    </location>
</feature>
<proteinExistence type="predicted"/>
<keyword evidence="1" id="KW-0479">Metal-binding</keyword>
<dbReference type="InterPro" id="IPR036412">
    <property type="entry name" value="HAD-like_sf"/>
</dbReference>
<reference evidence="5 6" key="1">
    <citation type="submission" date="2020-05" db="EMBL/GenBank/DDBJ databases">
        <title>Identification and distribution of gene clusters putatively required for synthesis of sphingolipid metabolism inhibitors in phylogenetically diverse species of the filamentous fungus Fusarium.</title>
        <authorList>
            <person name="Kim H.-S."/>
            <person name="Busman M."/>
            <person name="Brown D.W."/>
            <person name="Divon H."/>
            <person name="Uhlig S."/>
            <person name="Proctor R.H."/>
        </authorList>
    </citation>
    <scope>NUCLEOTIDE SEQUENCE [LARGE SCALE GENOMIC DNA]</scope>
    <source>
        <strain evidence="5 6">NRRL 53147</strain>
    </source>
</reference>
<keyword evidence="6" id="KW-1185">Reference proteome</keyword>
<feature type="compositionally biased region" description="Basic and acidic residues" evidence="4">
    <location>
        <begin position="682"/>
        <end position="703"/>
    </location>
</feature>
<sequence length="829" mass="93437">MSSQPSSSKEAMANYPRPPPRPPEKPKRDLQSRKVIFFTLDTLFNRNYAIECALERCRQVNPDLASKTLEELKRGYRDAMAEAYRRLIHTRLHGSGPAVFPPNSTPQVLNDKVGMMFQQLNLNPPSASERKRIGGEFGAAFNRNRFETHGASRTLLRLQHLEYTIVVVDEALDWDVVKDLNFSQYIDDKIISEELVVRKPDPRVFQKALNAYSIPPNNCIIVGCSIEEDVVGILNAGADAILYMPGYHHTAMDVKGTRVLVVRTMAELLWEIKRRPENSHLVPLQQQQQVPPVPYPIHPQMVYAPQNQGHSNDQNHQPSSQSHHPPSDPKPVEDGHAGQSRKRPRPSATLSRPVTSNETPRNHRLPDRDHSSRDYEGNVRPTPPLSPSTSTRTYSPRAPTPARELERPNGDGPDRSCPTNSPLAHRPRSPSPPRTLPPMRMYPPTEEDVISRPANVENLYQSRSPHEGYGHGASRERHTTQAGYPPPPGPPRSPYRPPIPAHVRNHDRGRSQQDCDRYETSVNRYATQSGCPPPPRSPHQPPTPIRGLYRDQGRSWHGVQEYEYETSGSRYTTQGRYPPETPIPYRTSSLRNAGHHDQERSRSPQRHYEVSSRVNSARDQYQVETASSYQAPDELRHRTHSHQIAPSRGLSGGRWRDKSPRRIATISEVSSHRPWETGNAEPVRERWEPPDQRRPPRQEERRVQPNPREAIDLTSPEVTVASPDSPVDRLSDGSSSMTLPEDQDIERRDGGSTTDSMSSTDTRTSQSSSSQSALPNDTVAGPSGQRQRTSQELREIAQSMLDLSRGRPRVSVGEVPKGGEDQGQQQMVK</sequence>
<feature type="compositionally biased region" description="Polar residues" evidence="4">
    <location>
        <begin position="612"/>
        <end position="630"/>
    </location>
</feature>
<evidence type="ECO:0000256" key="2">
    <source>
        <dbReference type="ARBA" id="ARBA00022801"/>
    </source>
</evidence>
<feature type="compositionally biased region" description="Low complexity" evidence="4">
    <location>
        <begin position="310"/>
        <end position="324"/>
    </location>
</feature>
<dbReference type="PANTHER" id="PTHR46470">
    <property type="entry name" value="N-ACYLNEURAMINATE-9-PHOSPHATASE"/>
    <property type="match status" value="1"/>
</dbReference>
<dbReference type="GO" id="GO:0016791">
    <property type="term" value="F:phosphatase activity"/>
    <property type="evidence" value="ECO:0007669"/>
    <property type="project" value="TreeGrafter"/>
</dbReference>
<evidence type="ECO:0000256" key="3">
    <source>
        <dbReference type="ARBA" id="ARBA00022842"/>
    </source>
</evidence>
<feature type="compositionally biased region" description="Basic and acidic residues" evidence="4">
    <location>
        <begin position="325"/>
        <end position="336"/>
    </location>
</feature>
<protein>
    <submittedName>
        <fullName evidence="5">Had-superfamily subfamily variant 1</fullName>
    </submittedName>
</protein>
<organism evidence="5 6">
    <name type="scientific">Fusarium mexicanum</name>
    <dbReference type="NCBI Taxonomy" id="751941"/>
    <lineage>
        <taxon>Eukaryota</taxon>
        <taxon>Fungi</taxon>
        <taxon>Dikarya</taxon>
        <taxon>Ascomycota</taxon>
        <taxon>Pezizomycotina</taxon>
        <taxon>Sordariomycetes</taxon>
        <taxon>Hypocreomycetidae</taxon>
        <taxon>Hypocreales</taxon>
        <taxon>Nectriaceae</taxon>
        <taxon>Fusarium</taxon>
        <taxon>Fusarium fujikuroi species complex</taxon>
    </lineage>
</organism>
<comment type="caution">
    <text evidence="5">The sequence shown here is derived from an EMBL/GenBank/DDBJ whole genome shotgun (WGS) entry which is preliminary data.</text>
</comment>
<feature type="compositionally biased region" description="Basic and acidic residues" evidence="4">
    <location>
        <begin position="360"/>
        <end position="377"/>
    </location>
</feature>
<feature type="region of interest" description="Disordered" evidence="4">
    <location>
        <begin position="281"/>
        <end position="829"/>
    </location>
</feature>
<dbReference type="InterPro" id="IPR051400">
    <property type="entry name" value="HAD-like_hydrolase"/>
</dbReference>
<dbReference type="Gene3D" id="3.40.50.1000">
    <property type="entry name" value="HAD superfamily/HAD-like"/>
    <property type="match status" value="1"/>
</dbReference>
<dbReference type="InterPro" id="IPR023214">
    <property type="entry name" value="HAD_sf"/>
</dbReference>
<accession>A0A8H5N2E0</accession>
<name>A0A8H5N2E0_9HYPO</name>
<dbReference type="Proteomes" id="UP000522262">
    <property type="component" value="Unassembled WGS sequence"/>
</dbReference>
<gene>
    <name evidence="5" type="ORF">FMEXI_4427</name>
</gene>
<keyword evidence="2" id="KW-0378">Hydrolase</keyword>
<feature type="compositionally biased region" description="Pro residues" evidence="4">
    <location>
        <begin position="531"/>
        <end position="544"/>
    </location>
</feature>
<feature type="compositionally biased region" description="Basic and acidic residues" evidence="4">
    <location>
        <begin position="403"/>
        <end position="414"/>
    </location>
</feature>
<dbReference type="Gene3D" id="1.10.150.520">
    <property type="match status" value="1"/>
</dbReference>